<dbReference type="GO" id="GO:0008081">
    <property type="term" value="F:phosphoric diester hydrolase activity"/>
    <property type="evidence" value="ECO:0007669"/>
    <property type="project" value="InterPro"/>
</dbReference>
<gene>
    <name evidence="2" type="ORF">PPERSA_00158</name>
</gene>
<organism evidence="2 3">
    <name type="scientific">Pseudocohnilembus persalinus</name>
    <name type="common">Ciliate</name>
    <dbReference type="NCBI Taxonomy" id="266149"/>
    <lineage>
        <taxon>Eukaryota</taxon>
        <taxon>Sar</taxon>
        <taxon>Alveolata</taxon>
        <taxon>Ciliophora</taxon>
        <taxon>Intramacronucleata</taxon>
        <taxon>Oligohymenophorea</taxon>
        <taxon>Scuticociliatia</taxon>
        <taxon>Philasterida</taxon>
        <taxon>Pseudocohnilembidae</taxon>
        <taxon>Pseudocohnilembus</taxon>
    </lineage>
</organism>
<dbReference type="Proteomes" id="UP000054937">
    <property type="component" value="Unassembled WGS sequence"/>
</dbReference>
<reference evidence="2 3" key="1">
    <citation type="journal article" date="2015" name="Sci. Rep.">
        <title>Genome of the facultative scuticociliatosis pathogen Pseudocohnilembus persalinus provides insight into its virulence through horizontal gene transfer.</title>
        <authorList>
            <person name="Xiong J."/>
            <person name="Wang G."/>
            <person name="Cheng J."/>
            <person name="Tian M."/>
            <person name="Pan X."/>
            <person name="Warren A."/>
            <person name="Jiang C."/>
            <person name="Yuan D."/>
            <person name="Miao W."/>
        </authorList>
    </citation>
    <scope>NUCLEOTIDE SEQUENCE [LARGE SCALE GENOMIC DNA]</scope>
    <source>
        <strain evidence="2">36N120E</strain>
    </source>
</reference>
<keyword evidence="3" id="KW-1185">Reference proteome</keyword>
<accession>A0A0V0QHQ3</accession>
<comment type="caution">
    <text evidence="2">The sequence shown here is derived from an EMBL/GenBank/DDBJ whole genome shotgun (WGS) entry which is preliminary data.</text>
</comment>
<dbReference type="OrthoDB" id="368960at2759"/>
<dbReference type="Gene3D" id="3.20.20.190">
    <property type="entry name" value="Phosphatidylinositol (PI) phosphodiesterase"/>
    <property type="match status" value="1"/>
</dbReference>
<dbReference type="EMBL" id="LDAU01000164">
    <property type="protein sequence ID" value="KRX01785.1"/>
    <property type="molecule type" value="Genomic_DNA"/>
</dbReference>
<feature type="coiled-coil region" evidence="1">
    <location>
        <begin position="21"/>
        <end position="52"/>
    </location>
</feature>
<evidence type="ECO:0000313" key="2">
    <source>
        <dbReference type="EMBL" id="KRX01785.1"/>
    </source>
</evidence>
<dbReference type="AlphaFoldDB" id="A0A0V0QHQ3"/>
<dbReference type="SUPFAM" id="SSF51695">
    <property type="entry name" value="PLC-like phosphodiesterases"/>
    <property type="match status" value="1"/>
</dbReference>
<name>A0A0V0QHQ3_PSEPJ</name>
<keyword evidence="1" id="KW-0175">Coiled coil</keyword>
<protein>
    <submittedName>
        <fullName evidence="2">PLC-like phosphodiesterase, TIM beta/alpha-barrel domain</fullName>
    </submittedName>
</protein>
<feature type="coiled-coil region" evidence="1">
    <location>
        <begin position="78"/>
        <end position="119"/>
    </location>
</feature>
<evidence type="ECO:0000256" key="1">
    <source>
        <dbReference type="SAM" id="Coils"/>
    </source>
</evidence>
<evidence type="ECO:0000313" key="3">
    <source>
        <dbReference type="Proteomes" id="UP000054937"/>
    </source>
</evidence>
<sequence length="411" mass="48928">MTKLQSNLSQNNLCIVQSYQKQQYDNQQNVEIQQLENEKNQTAQVLQKNDKTILISYRNLQSVKDKLQTSYSDQQLQSDELLIKYQNIYKQNDQLQQKNQELKQQNDKLYEKYNNLDMKYRQLYYGEKIDISTYDGLYNQNSNTFIEYYNSQLNLELTQITAKCSHNSFDIGRIQDQLTFNETHSYQGGSQMLEFDIFPQNNTDELFNPQQEYIFYTFHGIPKSLDECLTFNGQLQDIATYHENNSQHLPIFVTLNVKQWIIEEYTLDTQTFYESLEQSILNVFDQQDLYIPNNLLNGESNLFSSIQKNGFPIVSELLGKIIFIVDSSYQQDEKAEFTKFIQYYLEYGLETKLMFNTLDTRIIQNGKYDSIQEFMNETNNYNLIFINIKQNYKKDLYPEQYKENGPQFCLY</sequence>
<dbReference type="GO" id="GO:0006629">
    <property type="term" value="P:lipid metabolic process"/>
    <property type="evidence" value="ECO:0007669"/>
    <property type="project" value="InterPro"/>
</dbReference>
<proteinExistence type="predicted"/>
<dbReference type="InterPro" id="IPR032075">
    <property type="entry name" value="PI-PLC-C1"/>
</dbReference>
<dbReference type="InterPro" id="IPR017946">
    <property type="entry name" value="PLC-like_Pdiesterase_TIM-brl"/>
</dbReference>
<dbReference type="InParanoid" id="A0A0V0QHQ3"/>
<dbReference type="Pfam" id="PF16670">
    <property type="entry name" value="PI-PLC-C1"/>
    <property type="match status" value="1"/>
</dbReference>